<proteinExistence type="predicted"/>
<reference evidence="1" key="1">
    <citation type="submission" date="2014-07" db="EMBL/GenBank/DDBJ databases">
        <authorList>
            <person name="Martin A.A"/>
            <person name="De Silva N."/>
        </authorList>
    </citation>
    <scope>NUCLEOTIDE SEQUENCE</scope>
</reference>
<evidence type="ECO:0000313" key="2">
    <source>
        <dbReference type="WBParaSite" id="SVE_1991400.1"/>
    </source>
</evidence>
<dbReference type="AlphaFoldDB" id="A0A0K0G598"/>
<protein>
    <submittedName>
        <fullName evidence="2">Ovule protein</fullName>
    </submittedName>
</protein>
<name>A0A0K0G598_STRVS</name>
<keyword evidence="1" id="KW-1185">Reference proteome</keyword>
<organism evidence="1 2">
    <name type="scientific">Strongyloides venezuelensis</name>
    <name type="common">Threadworm</name>
    <dbReference type="NCBI Taxonomy" id="75913"/>
    <lineage>
        <taxon>Eukaryota</taxon>
        <taxon>Metazoa</taxon>
        <taxon>Ecdysozoa</taxon>
        <taxon>Nematoda</taxon>
        <taxon>Chromadorea</taxon>
        <taxon>Rhabditida</taxon>
        <taxon>Tylenchina</taxon>
        <taxon>Panagrolaimomorpha</taxon>
        <taxon>Strongyloidoidea</taxon>
        <taxon>Strongyloididae</taxon>
        <taxon>Strongyloides</taxon>
    </lineage>
</organism>
<dbReference type="Proteomes" id="UP000035680">
    <property type="component" value="Unassembled WGS sequence"/>
</dbReference>
<reference evidence="2" key="2">
    <citation type="submission" date="2015-08" db="UniProtKB">
        <authorList>
            <consortium name="WormBaseParasite"/>
        </authorList>
    </citation>
    <scope>IDENTIFICATION</scope>
</reference>
<accession>A0A0K0G598</accession>
<evidence type="ECO:0000313" key="1">
    <source>
        <dbReference type="Proteomes" id="UP000035680"/>
    </source>
</evidence>
<dbReference type="WBParaSite" id="SVE_1991400.1">
    <property type="protein sequence ID" value="SVE_1991400.1"/>
    <property type="gene ID" value="SVE_1991400"/>
</dbReference>
<sequence>MITMTFSISNELMGWYSKVYQHRVPSIQALRTNSGTSCRRNDRKNMEEIKSPCGKMVDSISTNRLSIKKKTN</sequence>